<dbReference type="Proteomes" id="UP000248749">
    <property type="component" value="Unassembled WGS sequence"/>
</dbReference>
<reference evidence="2 3" key="1">
    <citation type="submission" date="2018-01" db="EMBL/GenBank/DDBJ databases">
        <title>Draft genome sequence of Salinispora sp. 13K206.</title>
        <authorList>
            <person name="Sahin N."/>
            <person name="Saygin H."/>
            <person name="Ay H."/>
        </authorList>
    </citation>
    <scope>NUCLEOTIDE SEQUENCE [LARGE SCALE GENOMIC DNA]</scope>
    <source>
        <strain evidence="2 3">13K206</strain>
    </source>
</reference>
<accession>A0A2W2CY11</accession>
<name>A0A2W2CY11_9ACTN</name>
<dbReference type="OrthoDB" id="3402009at2"/>
<dbReference type="AlphaFoldDB" id="A0A2W2CY11"/>
<feature type="region of interest" description="Disordered" evidence="1">
    <location>
        <begin position="49"/>
        <end position="68"/>
    </location>
</feature>
<protein>
    <submittedName>
        <fullName evidence="2">Uncharacterized protein</fullName>
    </submittedName>
</protein>
<organism evidence="2 3">
    <name type="scientific">Micromonospora deserti</name>
    <dbReference type="NCBI Taxonomy" id="2070366"/>
    <lineage>
        <taxon>Bacteria</taxon>
        <taxon>Bacillati</taxon>
        <taxon>Actinomycetota</taxon>
        <taxon>Actinomycetes</taxon>
        <taxon>Micromonosporales</taxon>
        <taxon>Micromonosporaceae</taxon>
        <taxon>Micromonospora</taxon>
    </lineage>
</organism>
<proteinExistence type="predicted"/>
<evidence type="ECO:0000313" key="2">
    <source>
        <dbReference type="EMBL" id="PZF98244.1"/>
    </source>
</evidence>
<dbReference type="RefSeq" id="WP_111134604.1">
    <property type="nucleotide sequence ID" value="NZ_POUB01000079.1"/>
</dbReference>
<sequence>MTHPHQLHATRAAWSLAAARTHLNQAVTREQADRRAEARVIAAASAIQAWRPNPGPTSRGGHGDPASRAAVNHLEPEVRDGRLARLAASTTATLTWLAGALRLPDGEHLTALTTALPTLRPTTAGHLWRWLDEADQRIRDTLHLDPDGTGVPGIRCPRCARRQLTAHTTGPRPTWTVTCTPACLCAGPDCPCGTTIRALDVPHVWGPDHPLTTRLTSAA</sequence>
<gene>
    <name evidence="2" type="ORF">C1I99_13745</name>
</gene>
<evidence type="ECO:0000256" key="1">
    <source>
        <dbReference type="SAM" id="MobiDB-lite"/>
    </source>
</evidence>
<comment type="caution">
    <text evidence="2">The sequence shown here is derived from an EMBL/GenBank/DDBJ whole genome shotgun (WGS) entry which is preliminary data.</text>
</comment>
<evidence type="ECO:0000313" key="3">
    <source>
        <dbReference type="Proteomes" id="UP000248749"/>
    </source>
</evidence>
<dbReference type="EMBL" id="POUB01000079">
    <property type="protein sequence ID" value="PZF98244.1"/>
    <property type="molecule type" value="Genomic_DNA"/>
</dbReference>
<keyword evidence="3" id="KW-1185">Reference proteome</keyword>